<sequence>MEWQPQLFNRTEDCCFRKPKYNDTVAIGCDFERRISTLNIGTLYSPLPRVRAIPTTKAFLNVEVPQFLGEFDKLTTLYMAGLNLRGQFPNSIKNLTNLQFVSFKSNLLTGVLDDDLFLNMKNLVSLDLGENKLSGNIPSSLSGLTNLHSLGLNSNLFTGPLPDLTKIPNLGVGQVDRASGGFNSFCYLNGLGPMQGINQGICLQDDGVIPATCTAPRLPYCSGKLPGTNNGTTTEPRKKVIIIRKKGLDFFSIAGIVIGISTFAALIIFFSIFYFCINKNNIKNVTNKDIEISQEKKN</sequence>
<keyword evidence="2 7" id="KW-0812">Transmembrane</keyword>
<dbReference type="PANTHER" id="PTHR48063:SF90">
    <property type="entry name" value="OS11G0565920 PROTEIN"/>
    <property type="match status" value="1"/>
</dbReference>
<gene>
    <name evidence="8" type="ORF">HK099_001262</name>
</gene>
<evidence type="ECO:0000256" key="4">
    <source>
        <dbReference type="ARBA" id="ARBA00022989"/>
    </source>
</evidence>
<keyword evidence="9" id="KW-1185">Reference proteome</keyword>
<keyword evidence="4 7" id="KW-1133">Transmembrane helix</keyword>
<organism evidence="8 9">
    <name type="scientific">Clydaea vesicula</name>
    <dbReference type="NCBI Taxonomy" id="447962"/>
    <lineage>
        <taxon>Eukaryota</taxon>
        <taxon>Fungi</taxon>
        <taxon>Fungi incertae sedis</taxon>
        <taxon>Chytridiomycota</taxon>
        <taxon>Chytridiomycota incertae sedis</taxon>
        <taxon>Chytridiomycetes</taxon>
        <taxon>Lobulomycetales</taxon>
        <taxon>Lobulomycetaceae</taxon>
        <taxon>Clydaea</taxon>
    </lineage>
</organism>
<protein>
    <submittedName>
        <fullName evidence="8">Uncharacterized protein</fullName>
    </submittedName>
</protein>
<evidence type="ECO:0000256" key="3">
    <source>
        <dbReference type="ARBA" id="ARBA00022729"/>
    </source>
</evidence>
<comment type="subcellular location">
    <subcellularLocation>
        <location evidence="1">Membrane</location>
    </subcellularLocation>
</comment>
<keyword evidence="6" id="KW-0325">Glycoprotein</keyword>
<evidence type="ECO:0000256" key="1">
    <source>
        <dbReference type="ARBA" id="ARBA00004370"/>
    </source>
</evidence>
<feature type="transmembrane region" description="Helical" evidence="7">
    <location>
        <begin position="247"/>
        <end position="275"/>
    </location>
</feature>
<keyword evidence="5 7" id="KW-0472">Membrane</keyword>
<keyword evidence="3" id="KW-0732">Signal</keyword>
<evidence type="ECO:0000313" key="8">
    <source>
        <dbReference type="EMBL" id="KAJ3223340.1"/>
    </source>
</evidence>
<evidence type="ECO:0000313" key="9">
    <source>
        <dbReference type="Proteomes" id="UP001211065"/>
    </source>
</evidence>
<dbReference type="EMBL" id="JADGJW010000134">
    <property type="protein sequence ID" value="KAJ3223340.1"/>
    <property type="molecule type" value="Genomic_DNA"/>
</dbReference>
<dbReference type="Proteomes" id="UP001211065">
    <property type="component" value="Unassembled WGS sequence"/>
</dbReference>
<evidence type="ECO:0000256" key="5">
    <source>
        <dbReference type="ARBA" id="ARBA00023136"/>
    </source>
</evidence>
<reference evidence="8" key="1">
    <citation type="submission" date="2020-05" db="EMBL/GenBank/DDBJ databases">
        <title>Phylogenomic resolution of chytrid fungi.</title>
        <authorList>
            <person name="Stajich J.E."/>
            <person name="Amses K."/>
            <person name="Simmons R."/>
            <person name="Seto K."/>
            <person name="Myers J."/>
            <person name="Bonds A."/>
            <person name="Quandt C.A."/>
            <person name="Barry K."/>
            <person name="Liu P."/>
            <person name="Grigoriev I."/>
            <person name="Longcore J.E."/>
            <person name="James T.Y."/>
        </authorList>
    </citation>
    <scope>NUCLEOTIDE SEQUENCE</scope>
    <source>
        <strain evidence="8">JEL0476</strain>
    </source>
</reference>
<dbReference type="Pfam" id="PF13855">
    <property type="entry name" value="LRR_8"/>
    <property type="match status" value="1"/>
</dbReference>
<dbReference type="InterPro" id="IPR001611">
    <property type="entry name" value="Leu-rich_rpt"/>
</dbReference>
<dbReference type="AlphaFoldDB" id="A0AAD5U752"/>
<dbReference type="PANTHER" id="PTHR48063">
    <property type="entry name" value="LRR RECEPTOR-LIKE KINASE"/>
    <property type="match status" value="1"/>
</dbReference>
<accession>A0AAD5U752</accession>
<evidence type="ECO:0000256" key="2">
    <source>
        <dbReference type="ARBA" id="ARBA00022692"/>
    </source>
</evidence>
<dbReference type="SUPFAM" id="SSF52058">
    <property type="entry name" value="L domain-like"/>
    <property type="match status" value="1"/>
</dbReference>
<evidence type="ECO:0000256" key="7">
    <source>
        <dbReference type="SAM" id="Phobius"/>
    </source>
</evidence>
<comment type="caution">
    <text evidence="8">The sequence shown here is derived from an EMBL/GenBank/DDBJ whole genome shotgun (WGS) entry which is preliminary data.</text>
</comment>
<evidence type="ECO:0000256" key="6">
    <source>
        <dbReference type="ARBA" id="ARBA00023180"/>
    </source>
</evidence>
<dbReference type="InterPro" id="IPR032675">
    <property type="entry name" value="LRR_dom_sf"/>
</dbReference>
<dbReference type="GO" id="GO:0016020">
    <property type="term" value="C:membrane"/>
    <property type="evidence" value="ECO:0007669"/>
    <property type="project" value="UniProtKB-SubCell"/>
</dbReference>
<dbReference type="InterPro" id="IPR046956">
    <property type="entry name" value="RLP23-like"/>
</dbReference>
<dbReference type="Gene3D" id="3.80.10.10">
    <property type="entry name" value="Ribonuclease Inhibitor"/>
    <property type="match status" value="1"/>
</dbReference>
<name>A0AAD5U752_9FUNG</name>
<proteinExistence type="predicted"/>